<dbReference type="Proteomes" id="UP000176639">
    <property type="component" value="Unassembled WGS sequence"/>
</dbReference>
<dbReference type="PANTHER" id="PTHR43393:SF3">
    <property type="entry name" value="LYSINE DECARBOXYLASE-LIKE PROTEIN"/>
    <property type="match status" value="1"/>
</dbReference>
<evidence type="ECO:0008006" key="3">
    <source>
        <dbReference type="Google" id="ProtNLM"/>
    </source>
</evidence>
<dbReference type="Pfam" id="PF18306">
    <property type="entry name" value="LDcluster4"/>
    <property type="match status" value="1"/>
</dbReference>
<gene>
    <name evidence="1" type="ORF">A2Z10_02160</name>
</gene>
<dbReference type="InterPro" id="IPR052341">
    <property type="entry name" value="LOG_family_nucleotidases"/>
</dbReference>
<reference evidence="1 2" key="1">
    <citation type="journal article" date="2016" name="Nat. Commun.">
        <title>Thousands of microbial genomes shed light on interconnected biogeochemical processes in an aquifer system.</title>
        <authorList>
            <person name="Anantharaman K."/>
            <person name="Brown C.T."/>
            <person name="Hug L.A."/>
            <person name="Sharon I."/>
            <person name="Castelle C.J."/>
            <person name="Probst A.J."/>
            <person name="Thomas B.C."/>
            <person name="Singh A."/>
            <person name="Wilkins M.J."/>
            <person name="Karaoz U."/>
            <person name="Brodie E.L."/>
            <person name="Williams K.H."/>
            <person name="Hubbard S.S."/>
            <person name="Banfield J.F."/>
        </authorList>
    </citation>
    <scope>NUCLEOTIDE SEQUENCE [LARGE SCALE GENOMIC DNA]</scope>
</reference>
<dbReference type="EMBL" id="MEYI01000043">
    <property type="protein sequence ID" value="OGD23362.1"/>
    <property type="molecule type" value="Genomic_DNA"/>
</dbReference>
<protein>
    <recommendedName>
        <fullName evidence="3">TIGR00725 family protein</fullName>
    </recommendedName>
</protein>
<sequence>MESSSPKYKICVSGAAESTHCGANALALAEEVGREIVRQGAVLVTGATSGIPYWAAKGTKAEGGLSIGLSPAASEVSHVKSYKLPIDYFDLIIYTGFDYAGRNLLLTRAADAVITICGRMGTLNEFTIAFEDRKPQGVLTGTGGTADALKKIIEGMHRGPGKVVYDNDPKKLVKAVIALIKKEQKRIGATYPRLNV</sequence>
<organism evidence="1 2">
    <name type="scientific">Candidatus Azambacteria bacterium RBG_16_47_10</name>
    <dbReference type="NCBI Taxonomy" id="1797292"/>
    <lineage>
        <taxon>Bacteria</taxon>
        <taxon>Candidatus Azamiibacteriota</taxon>
    </lineage>
</organism>
<dbReference type="Gene3D" id="3.40.50.450">
    <property type="match status" value="1"/>
</dbReference>
<accession>A0A1F5AY83</accession>
<dbReference type="SUPFAM" id="SSF102405">
    <property type="entry name" value="MCP/YpsA-like"/>
    <property type="match status" value="1"/>
</dbReference>
<evidence type="ECO:0000313" key="1">
    <source>
        <dbReference type="EMBL" id="OGD23362.1"/>
    </source>
</evidence>
<evidence type="ECO:0000313" key="2">
    <source>
        <dbReference type="Proteomes" id="UP000176639"/>
    </source>
</evidence>
<dbReference type="PANTHER" id="PTHR43393">
    <property type="entry name" value="CYTOKININ RIBOSIDE 5'-MONOPHOSPHATE PHOSPHORIBOHYDROLASE"/>
    <property type="match status" value="1"/>
</dbReference>
<dbReference type="AlphaFoldDB" id="A0A1F5AY83"/>
<comment type="caution">
    <text evidence="1">The sequence shown here is derived from an EMBL/GenBank/DDBJ whole genome shotgun (WGS) entry which is preliminary data.</text>
</comment>
<proteinExistence type="predicted"/>
<dbReference type="InterPro" id="IPR041164">
    <property type="entry name" value="LDcluster4"/>
</dbReference>
<dbReference type="GO" id="GO:0005829">
    <property type="term" value="C:cytosol"/>
    <property type="evidence" value="ECO:0007669"/>
    <property type="project" value="TreeGrafter"/>
</dbReference>
<name>A0A1F5AY83_9BACT</name>